<sequence length="749" mass="84166">MKQYKDVIALLLYWEPSVSCNLGEQAILIDAAASEVQIAEPNTLKRDVDQLEHLLERELGYRVHPHAISPSPEADPILEKVLEWFVGLYDSPDNLLVVYYGGHADNTWGLHVLPSVSIPSLGPTLQVDVPLLTGNRETKKSNHPQLMIDFRRHTRRLTRFSNADLLVLMDCCYAGGILKDGSNYRVHPSSGGPLRVSKSGLGGAESVTDHTVRYIMACSQTAPTPSGNHYKSFTSAFVQGCRSLVAESEGDPTAALGIDKIMSHVQQVAFENAIHDLISEREGKSDIHLPILKRPGVASSSLLPPTCRAAEVLRELDRWLLETLPQVDPSRRYRDDIPMAVELVRLEESLDKRVDMNADAKAEPDCKDIVLREVMGIFRARPRLPAPGDQIALQALGAYCDGVLRGVSDLTERLQEKLALRILLSGSWDRIATPATLKELLPAWTTNVFQQAEAKALIEGPDMPFLADLQLRDTNREVGIEESFSKMALDASRISEESRVPSKADTIWSHQYIQCEMGGDEEPQDALVEIVKLESSSDVGLRHETHGRVRKVTSILHRLDTDQFRLLPCRGYVIDREQRHFGIVFDLGPRSQMRRDRSFWSLRDLLVPPSQEKDARAGLQAAPRQLRPSLENRKRAALVLVRAVAKLHMLGLFHKSIRSSNVCLTADSATGEPDFAKPWLLGYSFSREEADRSWKWPNEGFAHDVYCHYDRWSLTPPVFTRLHDIYSLVSTPSQFNKTPFWNKRLTRLV</sequence>
<keyword evidence="2" id="KW-1185">Reference proteome</keyword>
<reference evidence="1" key="2">
    <citation type="submission" date="2023-06" db="EMBL/GenBank/DDBJ databases">
        <authorList>
            <consortium name="Lawrence Berkeley National Laboratory"/>
            <person name="Haridas S."/>
            <person name="Hensen N."/>
            <person name="Bonometti L."/>
            <person name="Westerberg I."/>
            <person name="Brannstrom I.O."/>
            <person name="Guillou S."/>
            <person name="Cros-Aarteil S."/>
            <person name="Calhoun S."/>
            <person name="Kuo A."/>
            <person name="Mondo S."/>
            <person name="Pangilinan J."/>
            <person name="Riley R."/>
            <person name="Labutti K."/>
            <person name="Andreopoulos B."/>
            <person name="Lipzen A."/>
            <person name="Chen C."/>
            <person name="Yanf M."/>
            <person name="Daum C."/>
            <person name="Ng V."/>
            <person name="Clum A."/>
            <person name="Steindorff A."/>
            <person name="Ohm R."/>
            <person name="Martin F."/>
            <person name="Silar P."/>
            <person name="Natvig D."/>
            <person name="Lalanne C."/>
            <person name="Gautier V."/>
            <person name="Ament-Velasquez S.L."/>
            <person name="Kruys A."/>
            <person name="Hutchinson M.I."/>
            <person name="Powell A.J."/>
            <person name="Barry K."/>
            <person name="Miller A.N."/>
            <person name="Grigoriev I.V."/>
            <person name="Debuchy R."/>
            <person name="Gladieux P."/>
            <person name="Thoren M.H."/>
            <person name="Johannesson H."/>
        </authorList>
    </citation>
    <scope>NUCLEOTIDE SEQUENCE</scope>
    <source>
        <strain evidence="1">CBS 955.72</strain>
    </source>
</reference>
<evidence type="ECO:0008006" key="3">
    <source>
        <dbReference type="Google" id="ProtNLM"/>
    </source>
</evidence>
<dbReference type="Proteomes" id="UP001275084">
    <property type="component" value="Unassembled WGS sequence"/>
</dbReference>
<organism evidence="1 2">
    <name type="scientific">Lasiosphaeria hispida</name>
    <dbReference type="NCBI Taxonomy" id="260671"/>
    <lineage>
        <taxon>Eukaryota</taxon>
        <taxon>Fungi</taxon>
        <taxon>Dikarya</taxon>
        <taxon>Ascomycota</taxon>
        <taxon>Pezizomycotina</taxon>
        <taxon>Sordariomycetes</taxon>
        <taxon>Sordariomycetidae</taxon>
        <taxon>Sordariales</taxon>
        <taxon>Lasiosphaeriaceae</taxon>
        <taxon>Lasiosphaeria</taxon>
    </lineage>
</organism>
<gene>
    <name evidence="1" type="ORF">B0T25DRAFT_605595</name>
</gene>
<evidence type="ECO:0000313" key="1">
    <source>
        <dbReference type="EMBL" id="KAK3358112.1"/>
    </source>
</evidence>
<accession>A0AAJ0HNF2</accession>
<proteinExistence type="predicted"/>
<dbReference type="EMBL" id="JAUIQD010000003">
    <property type="protein sequence ID" value="KAK3358112.1"/>
    <property type="molecule type" value="Genomic_DNA"/>
</dbReference>
<dbReference type="PANTHER" id="PTHR37542:SF3">
    <property type="entry name" value="PRION-INHIBITION AND PROPAGATION HELO DOMAIN-CONTAINING PROTEIN"/>
    <property type="match status" value="1"/>
</dbReference>
<dbReference type="AlphaFoldDB" id="A0AAJ0HNF2"/>
<evidence type="ECO:0000313" key="2">
    <source>
        <dbReference type="Proteomes" id="UP001275084"/>
    </source>
</evidence>
<comment type="caution">
    <text evidence="1">The sequence shown here is derived from an EMBL/GenBank/DDBJ whole genome shotgun (WGS) entry which is preliminary data.</text>
</comment>
<protein>
    <recommendedName>
        <fullName evidence="3">Protein kinase domain-containing protein</fullName>
    </recommendedName>
</protein>
<reference evidence="1" key="1">
    <citation type="journal article" date="2023" name="Mol. Phylogenet. Evol.">
        <title>Genome-scale phylogeny and comparative genomics of the fungal order Sordariales.</title>
        <authorList>
            <person name="Hensen N."/>
            <person name="Bonometti L."/>
            <person name="Westerberg I."/>
            <person name="Brannstrom I.O."/>
            <person name="Guillou S."/>
            <person name="Cros-Aarteil S."/>
            <person name="Calhoun S."/>
            <person name="Haridas S."/>
            <person name="Kuo A."/>
            <person name="Mondo S."/>
            <person name="Pangilinan J."/>
            <person name="Riley R."/>
            <person name="LaButti K."/>
            <person name="Andreopoulos B."/>
            <person name="Lipzen A."/>
            <person name="Chen C."/>
            <person name="Yan M."/>
            <person name="Daum C."/>
            <person name="Ng V."/>
            <person name="Clum A."/>
            <person name="Steindorff A."/>
            <person name="Ohm R.A."/>
            <person name="Martin F."/>
            <person name="Silar P."/>
            <person name="Natvig D.O."/>
            <person name="Lalanne C."/>
            <person name="Gautier V."/>
            <person name="Ament-Velasquez S.L."/>
            <person name="Kruys A."/>
            <person name="Hutchinson M.I."/>
            <person name="Powell A.J."/>
            <person name="Barry K."/>
            <person name="Miller A.N."/>
            <person name="Grigoriev I.V."/>
            <person name="Debuchy R."/>
            <person name="Gladieux P."/>
            <person name="Hiltunen Thoren M."/>
            <person name="Johannesson H."/>
        </authorList>
    </citation>
    <scope>NUCLEOTIDE SEQUENCE</scope>
    <source>
        <strain evidence="1">CBS 955.72</strain>
    </source>
</reference>
<dbReference type="Gene3D" id="3.40.50.1460">
    <property type="match status" value="1"/>
</dbReference>
<name>A0AAJ0HNF2_9PEZI</name>
<dbReference type="PANTHER" id="PTHR37542">
    <property type="entry name" value="HELO DOMAIN-CONTAINING PROTEIN-RELATED"/>
    <property type="match status" value="1"/>
</dbReference>